<dbReference type="PROSITE" id="PS00903">
    <property type="entry name" value="CYT_DCMP_DEAMINASES_1"/>
    <property type="match status" value="1"/>
</dbReference>
<name>A0A3N6X824_9ACTN</name>
<feature type="domain" description="CMP/dCMP-type deaminase" evidence="3">
    <location>
        <begin position="1"/>
        <end position="111"/>
    </location>
</feature>
<organism evidence="4 5">
    <name type="scientific">Aeromicrobium camelliae</name>
    <dbReference type="NCBI Taxonomy" id="1538144"/>
    <lineage>
        <taxon>Bacteria</taxon>
        <taxon>Bacillati</taxon>
        <taxon>Actinomycetota</taxon>
        <taxon>Actinomycetes</taxon>
        <taxon>Propionibacteriales</taxon>
        <taxon>Nocardioidaceae</taxon>
        <taxon>Aeromicrobium</taxon>
    </lineage>
</organism>
<dbReference type="PANTHER" id="PTHR11079:SF162">
    <property type="entry name" value="RIBOFLAVIN BIOSYNTHESIS PROTEIN PYRD, CHLOROPLASTIC"/>
    <property type="match status" value="1"/>
</dbReference>
<dbReference type="CDD" id="cd01285">
    <property type="entry name" value="nucleoside_deaminase"/>
    <property type="match status" value="1"/>
</dbReference>
<sequence>MEHALRLAWDTLAAGNSPFAAVLVAADGRVLATGQNAFAQSGDPTSHAELDAIRAVADTDRGALLGATMYASGEPCPMCSAALAWARVSRVVYGAAAPDIRAIYPSPVSFTLRCAEVIAAADADIDVTGPVLGEEGLAPFHEAASS</sequence>
<comment type="caution">
    <text evidence="4">The sequence shown here is derived from an EMBL/GenBank/DDBJ whole genome shotgun (WGS) entry which is preliminary data.</text>
</comment>
<dbReference type="InterPro" id="IPR002125">
    <property type="entry name" value="CMP_dCMP_dom"/>
</dbReference>
<evidence type="ECO:0000256" key="2">
    <source>
        <dbReference type="ARBA" id="ARBA00022833"/>
    </source>
</evidence>
<keyword evidence="1" id="KW-0479">Metal-binding</keyword>
<dbReference type="OrthoDB" id="9802676at2"/>
<gene>
    <name evidence="4" type="ORF">EHW97_01645</name>
</gene>
<evidence type="ECO:0000313" key="4">
    <source>
        <dbReference type="EMBL" id="RQN09803.1"/>
    </source>
</evidence>
<dbReference type="SUPFAM" id="SSF53927">
    <property type="entry name" value="Cytidine deaminase-like"/>
    <property type="match status" value="1"/>
</dbReference>
<dbReference type="Pfam" id="PF00383">
    <property type="entry name" value="dCMP_cyt_deam_1"/>
    <property type="match status" value="1"/>
</dbReference>
<proteinExistence type="predicted"/>
<dbReference type="EMBL" id="RQJX01000002">
    <property type="protein sequence ID" value="RQN09803.1"/>
    <property type="molecule type" value="Genomic_DNA"/>
</dbReference>
<evidence type="ECO:0000313" key="5">
    <source>
        <dbReference type="Proteomes" id="UP000275225"/>
    </source>
</evidence>
<evidence type="ECO:0000259" key="3">
    <source>
        <dbReference type="PROSITE" id="PS51747"/>
    </source>
</evidence>
<evidence type="ECO:0000256" key="1">
    <source>
        <dbReference type="ARBA" id="ARBA00022723"/>
    </source>
</evidence>
<keyword evidence="5" id="KW-1185">Reference proteome</keyword>
<dbReference type="Proteomes" id="UP000275225">
    <property type="component" value="Unassembled WGS sequence"/>
</dbReference>
<dbReference type="InterPro" id="IPR016193">
    <property type="entry name" value="Cytidine_deaminase-like"/>
</dbReference>
<dbReference type="AlphaFoldDB" id="A0A3N6X824"/>
<keyword evidence="2" id="KW-0862">Zinc</keyword>
<dbReference type="PANTHER" id="PTHR11079">
    <property type="entry name" value="CYTOSINE DEAMINASE FAMILY MEMBER"/>
    <property type="match status" value="1"/>
</dbReference>
<dbReference type="GO" id="GO:0016787">
    <property type="term" value="F:hydrolase activity"/>
    <property type="evidence" value="ECO:0007669"/>
    <property type="project" value="InterPro"/>
</dbReference>
<dbReference type="Gene3D" id="3.40.140.10">
    <property type="entry name" value="Cytidine Deaminase, domain 2"/>
    <property type="match status" value="1"/>
</dbReference>
<reference evidence="4 5" key="1">
    <citation type="submission" date="2018-11" db="EMBL/GenBank/DDBJ databases">
        <authorList>
            <person name="Li F."/>
        </authorList>
    </citation>
    <scope>NUCLEOTIDE SEQUENCE [LARGE SCALE GENOMIC DNA]</scope>
    <source>
        <strain evidence="4 5">YS17T</strain>
    </source>
</reference>
<dbReference type="InterPro" id="IPR016192">
    <property type="entry name" value="APOBEC/CMP_deaminase_Zn-bd"/>
</dbReference>
<dbReference type="GO" id="GO:0008270">
    <property type="term" value="F:zinc ion binding"/>
    <property type="evidence" value="ECO:0007669"/>
    <property type="project" value="InterPro"/>
</dbReference>
<dbReference type="PROSITE" id="PS51747">
    <property type="entry name" value="CYT_DCMP_DEAMINASES_2"/>
    <property type="match status" value="1"/>
</dbReference>
<accession>A0A3N6X824</accession>
<protein>
    <submittedName>
        <fullName evidence="4">Nucleoside deaminase</fullName>
    </submittedName>
</protein>